<organism evidence="1 2">
    <name type="scientific">Phaeosphaeria nodorum (strain SN15 / ATCC MYA-4574 / FGSC 10173)</name>
    <name type="common">Glume blotch fungus</name>
    <name type="synonym">Parastagonospora nodorum</name>
    <dbReference type="NCBI Taxonomy" id="321614"/>
    <lineage>
        <taxon>Eukaryota</taxon>
        <taxon>Fungi</taxon>
        <taxon>Dikarya</taxon>
        <taxon>Ascomycota</taxon>
        <taxon>Pezizomycotina</taxon>
        <taxon>Dothideomycetes</taxon>
        <taxon>Pleosporomycetidae</taxon>
        <taxon>Pleosporales</taxon>
        <taxon>Pleosporineae</taxon>
        <taxon>Phaeosphaeriaceae</taxon>
        <taxon>Parastagonospora</taxon>
    </lineage>
</organism>
<dbReference type="GeneID" id="5975393"/>
<dbReference type="EMBL" id="CH445336">
    <property type="protein sequence ID" value="EAT84448.2"/>
    <property type="molecule type" value="Genomic_DNA"/>
</dbReference>
<dbReference type="RefSeq" id="XP_001798495.1">
    <property type="nucleotide sequence ID" value="XM_001798443.1"/>
</dbReference>
<dbReference type="VEuPathDB" id="FungiDB:JI435_081720"/>
<name>Q0UJ92_PHANO</name>
<dbReference type="eggNOG" id="ENOG502R1AJ">
    <property type="taxonomic scope" value="Eukaryota"/>
</dbReference>
<sequence>MRRPAIPRWTRCLGMTNIGACAGLLGAHGYLQYNGERQKAYKRLERRLRARSFEFWRLASDLELMSQFDPVMQHFIRHNGVLHAAHFAFDMYEKPGHDAVDAPQAITATDNPGASVPTEPPQEIGAYYVTPIDYVENLANIHVGTTRAKMQELEAEKQTLLKEAEYLLYMNAQQQYTYCHKPEMDEEERQRRRQEIHLCEITYNRLRSMADGIDIRLCKWRQSLQHKLASDAGNDSLDSWLPESNTIDFKTHDPTLAIQEMENFQVQIEEEVFMFEQFLTEPGHTEQQRERCRRDLEDARILLKAVDGVVWELEKARRRAMARKVPVEVVGIKTVEEKKKTEKDGGGLEAGKS</sequence>
<dbReference type="InParanoid" id="Q0UJ92"/>
<dbReference type="AlphaFoldDB" id="Q0UJ92"/>
<dbReference type="Proteomes" id="UP000001055">
    <property type="component" value="Unassembled WGS sequence"/>
</dbReference>
<protein>
    <submittedName>
        <fullName evidence="1">Uncharacterized protein</fullName>
    </submittedName>
</protein>
<dbReference type="KEGG" id="pno:SNOG_08172"/>
<evidence type="ECO:0000313" key="1">
    <source>
        <dbReference type="EMBL" id="EAT84448.2"/>
    </source>
</evidence>
<proteinExistence type="predicted"/>
<gene>
    <name evidence="1" type="ORF">SNOG_08172</name>
</gene>
<dbReference type="HOGENOM" id="CLU_785530_0_0_1"/>
<reference evidence="2" key="1">
    <citation type="journal article" date="2007" name="Plant Cell">
        <title>Dothideomycete-plant interactions illuminated by genome sequencing and EST analysis of the wheat pathogen Stagonospora nodorum.</title>
        <authorList>
            <person name="Hane J.K."/>
            <person name="Lowe R.G."/>
            <person name="Solomon P.S."/>
            <person name="Tan K.C."/>
            <person name="Schoch C.L."/>
            <person name="Spatafora J.W."/>
            <person name="Crous P.W."/>
            <person name="Kodira C."/>
            <person name="Birren B.W."/>
            <person name="Galagan J.E."/>
            <person name="Torriani S.F."/>
            <person name="McDonald B.A."/>
            <person name="Oliver R.P."/>
        </authorList>
    </citation>
    <scope>NUCLEOTIDE SEQUENCE [LARGE SCALE GENOMIC DNA]</scope>
    <source>
        <strain evidence="2">SN15 / ATCC MYA-4574 / FGSC 10173</strain>
    </source>
</reference>
<accession>Q0UJ92</accession>
<evidence type="ECO:0000313" key="2">
    <source>
        <dbReference type="Proteomes" id="UP000001055"/>
    </source>
</evidence>